<name>A0A816WSY9_BRANA</name>
<dbReference type="EMBL" id="HG994356">
    <property type="protein sequence ID" value="CAF2137890.1"/>
    <property type="molecule type" value="Genomic_DNA"/>
</dbReference>
<accession>A0A816WSY9</accession>
<organism evidence="1">
    <name type="scientific">Brassica napus</name>
    <name type="common">Rape</name>
    <dbReference type="NCBI Taxonomy" id="3708"/>
    <lineage>
        <taxon>Eukaryota</taxon>
        <taxon>Viridiplantae</taxon>
        <taxon>Streptophyta</taxon>
        <taxon>Embryophyta</taxon>
        <taxon>Tracheophyta</taxon>
        <taxon>Spermatophyta</taxon>
        <taxon>Magnoliopsida</taxon>
        <taxon>eudicotyledons</taxon>
        <taxon>Gunneridae</taxon>
        <taxon>Pentapetalae</taxon>
        <taxon>rosids</taxon>
        <taxon>malvids</taxon>
        <taxon>Brassicales</taxon>
        <taxon>Brassicaceae</taxon>
        <taxon>Brassiceae</taxon>
        <taxon>Brassica</taxon>
    </lineage>
</organism>
<dbReference type="Proteomes" id="UP001295469">
    <property type="component" value="Chromosome A02"/>
</dbReference>
<evidence type="ECO:0000313" key="1">
    <source>
        <dbReference type="EMBL" id="CAF2137890.1"/>
    </source>
</evidence>
<reference evidence="1" key="1">
    <citation type="submission" date="2021-01" db="EMBL/GenBank/DDBJ databases">
        <authorList>
            <consortium name="Genoscope - CEA"/>
            <person name="William W."/>
        </authorList>
    </citation>
    <scope>NUCLEOTIDE SEQUENCE</scope>
</reference>
<proteinExistence type="predicted"/>
<protein>
    <submittedName>
        <fullName evidence="1">(rape) hypothetical protein</fullName>
    </submittedName>
</protein>
<gene>
    <name evidence="1" type="ORF">DARMORV10_A02P11060.1</name>
</gene>
<sequence>VVILLLLLSKGFSASLLQTPPCEIVLAGVVVRISEKHVVLYINELKCTDLENLLDSCIRCEH</sequence>
<dbReference type="AlphaFoldDB" id="A0A816WSY9"/>
<feature type="non-terminal residue" evidence="1">
    <location>
        <position position="1"/>
    </location>
</feature>